<dbReference type="EMBL" id="PVEP01000001">
    <property type="protein sequence ID" value="PQV58393.1"/>
    <property type="molecule type" value="Genomic_DNA"/>
</dbReference>
<reference evidence="1 2" key="1">
    <citation type="submission" date="2018-02" db="EMBL/GenBank/DDBJ databases">
        <title>Genomic Encyclopedia of Archaeal and Bacterial Type Strains, Phase II (KMG-II): from individual species to whole genera.</title>
        <authorList>
            <person name="Goeker M."/>
        </authorList>
    </citation>
    <scope>NUCLEOTIDE SEQUENCE [LARGE SCALE GENOMIC DNA]</scope>
    <source>
        <strain evidence="1 2">DSM 18921</strain>
    </source>
</reference>
<name>A0A2S8SC99_9RHOB</name>
<evidence type="ECO:0000313" key="1">
    <source>
        <dbReference type="EMBL" id="PQV58393.1"/>
    </source>
</evidence>
<sequence length="71" mass="7926">MREDEFEPKHGAEICVIHVDRVSRDPNDGWKVSGPEGFVDIFRLKRGAAVEAAERRAEHIGGPTIIIVESE</sequence>
<accession>A0A2S8SC99</accession>
<comment type="caution">
    <text evidence="1">The sequence shown here is derived from an EMBL/GenBank/DDBJ whole genome shotgun (WGS) entry which is preliminary data.</text>
</comment>
<proteinExistence type="predicted"/>
<organism evidence="1 2">
    <name type="scientific">Albidovulum denitrificans</name>
    <dbReference type="NCBI Taxonomy" id="404881"/>
    <lineage>
        <taxon>Bacteria</taxon>
        <taxon>Pseudomonadati</taxon>
        <taxon>Pseudomonadota</taxon>
        <taxon>Alphaproteobacteria</taxon>
        <taxon>Rhodobacterales</taxon>
        <taxon>Paracoccaceae</taxon>
        <taxon>Albidovulum</taxon>
    </lineage>
</organism>
<gene>
    <name evidence="1" type="ORF">LX70_00205</name>
</gene>
<protein>
    <recommendedName>
        <fullName evidence="3">DUF2188 family protein</fullName>
    </recommendedName>
</protein>
<dbReference type="AlphaFoldDB" id="A0A2S8SC99"/>
<dbReference type="Proteomes" id="UP000238338">
    <property type="component" value="Unassembled WGS sequence"/>
</dbReference>
<evidence type="ECO:0000313" key="2">
    <source>
        <dbReference type="Proteomes" id="UP000238338"/>
    </source>
</evidence>
<dbReference type="RefSeq" id="WP_105512678.1">
    <property type="nucleotide sequence ID" value="NZ_PVEP01000001.1"/>
</dbReference>
<evidence type="ECO:0008006" key="3">
    <source>
        <dbReference type="Google" id="ProtNLM"/>
    </source>
</evidence>
<keyword evidence="2" id="KW-1185">Reference proteome</keyword>